<dbReference type="Proteomes" id="UP000217785">
    <property type="component" value="Unassembled WGS sequence"/>
</dbReference>
<dbReference type="SUPFAM" id="SSF54184">
    <property type="entry name" value="Penicillin-binding protein 2x (pbp-2x), c-terminal domain"/>
    <property type="match status" value="1"/>
</dbReference>
<reference evidence="5" key="1">
    <citation type="submission" date="2017-07" db="EMBL/GenBank/DDBJ databases">
        <title>Draft genome sequence of Effusibacillus lacus strain skLN1.</title>
        <authorList>
            <person name="Watanabe M."/>
            <person name="Kojima H."/>
            <person name="Fukui M."/>
        </authorList>
    </citation>
    <scope>NUCLEOTIDE SEQUENCE [LARGE SCALE GENOMIC DNA]</scope>
    <source>
        <strain evidence="5">skLN1</strain>
    </source>
</reference>
<organism evidence="4 5">
    <name type="scientific">Effusibacillus lacus</name>
    <dbReference type="NCBI Taxonomy" id="1348429"/>
    <lineage>
        <taxon>Bacteria</taxon>
        <taxon>Bacillati</taxon>
        <taxon>Bacillota</taxon>
        <taxon>Bacilli</taxon>
        <taxon>Bacillales</taxon>
        <taxon>Alicyclobacillaceae</taxon>
        <taxon>Effusibacillus</taxon>
    </lineage>
</organism>
<evidence type="ECO:0000256" key="2">
    <source>
        <dbReference type="SAM" id="Phobius"/>
    </source>
</evidence>
<accession>A0A292YQK8</accession>
<gene>
    <name evidence="4" type="ORF">EFBL_2857</name>
</gene>
<dbReference type="CDD" id="cd06577">
    <property type="entry name" value="PASTA_pknB"/>
    <property type="match status" value="1"/>
</dbReference>
<keyword evidence="2" id="KW-0812">Transmembrane</keyword>
<name>A0A292YQK8_9BACL</name>
<dbReference type="SUPFAM" id="SSF48452">
    <property type="entry name" value="TPR-like"/>
    <property type="match status" value="1"/>
</dbReference>
<feature type="compositionally biased region" description="Low complexity" evidence="1">
    <location>
        <begin position="82"/>
        <end position="102"/>
    </location>
</feature>
<evidence type="ECO:0000313" key="4">
    <source>
        <dbReference type="EMBL" id="GAX91191.1"/>
    </source>
</evidence>
<proteinExistence type="predicted"/>
<keyword evidence="2" id="KW-1133">Transmembrane helix</keyword>
<dbReference type="InterPro" id="IPR005543">
    <property type="entry name" value="PASTA_dom"/>
</dbReference>
<dbReference type="Pfam" id="PF03793">
    <property type="entry name" value="PASTA"/>
    <property type="match status" value="1"/>
</dbReference>
<dbReference type="EMBL" id="BDUF01000086">
    <property type="protein sequence ID" value="GAX91191.1"/>
    <property type="molecule type" value="Genomic_DNA"/>
</dbReference>
<dbReference type="Gene3D" id="1.25.40.10">
    <property type="entry name" value="Tetratricopeptide repeat domain"/>
    <property type="match status" value="1"/>
</dbReference>
<dbReference type="RefSeq" id="WP_165912417.1">
    <property type="nucleotide sequence ID" value="NZ_BDUF01000086.1"/>
</dbReference>
<dbReference type="InterPro" id="IPR011990">
    <property type="entry name" value="TPR-like_helical_dom_sf"/>
</dbReference>
<keyword evidence="5" id="KW-1185">Reference proteome</keyword>
<comment type="caution">
    <text evidence="4">The sequence shown here is derived from an EMBL/GenBank/DDBJ whole genome shotgun (WGS) entry which is preliminary data.</text>
</comment>
<dbReference type="Gene3D" id="3.30.10.20">
    <property type="match status" value="1"/>
</dbReference>
<evidence type="ECO:0000313" key="5">
    <source>
        <dbReference type="Proteomes" id="UP000217785"/>
    </source>
</evidence>
<dbReference type="PROSITE" id="PS51178">
    <property type="entry name" value="PASTA"/>
    <property type="match status" value="1"/>
</dbReference>
<feature type="region of interest" description="Disordered" evidence="1">
    <location>
        <begin position="78"/>
        <end position="110"/>
    </location>
</feature>
<protein>
    <recommendedName>
        <fullName evidence="3">PASTA domain-containing protein</fullName>
    </recommendedName>
</protein>
<sequence>MNNRRWIWVAILVFLTGIGAGALYTVADSPDRANQWLAQADQAFASGHYEEALSLYKKAATIKSKSPEVQRKIELTEQKLKQPQTDASTAAAPPQSTQPAATVSAKQTEVPVNKGEVPNLIGMTLPDAEKLLLSLNIRYEYYIEASDKQKNTVFKQVPEAGKPIPSGGRVTFYVSRG</sequence>
<evidence type="ECO:0000256" key="1">
    <source>
        <dbReference type="SAM" id="MobiDB-lite"/>
    </source>
</evidence>
<evidence type="ECO:0000259" key="3">
    <source>
        <dbReference type="PROSITE" id="PS51178"/>
    </source>
</evidence>
<keyword evidence="2" id="KW-0472">Membrane</keyword>
<dbReference type="AlphaFoldDB" id="A0A292YQK8"/>
<feature type="domain" description="PASTA" evidence="3">
    <location>
        <begin position="111"/>
        <end position="176"/>
    </location>
</feature>
<dbReference type="SMART" id="SM00740">
    <property type="entry name" value="PASTA"/>
    <property type="match status" value="1"/>
</dbReference>
<feature type="transmembrane region" description="Helical" evidence="2">
    <location>
        <begin position="6"/>
        <end position="27"/>
    </location>
</feature>